<dbReference type="AlphaFoldDB" id="A0AAW8J4E4"/>
<gene>
    <name evidence="8" type="ORF">RFH47_02105</name>
</gene>
<evidence type="ECO:0000256" key="2">
    <source>
        <dbReference type="ARBA" id="ARBA00022448"/>
    </source>
</evidence>
<evidence type="ECO:0000259" key="7">
    <source>
        <dbReference type="Pfam" id="PF00324"/>
    </source>
</evidence>
<dbReference type="InterPro" id="IPR004841">
    <property type="entry name" value="AA-permease/SLC12A_dom"/>
</dbReference>
<feature type="transmembrane region" description="Helical" evidence="6">
    <location>
        <begin position="157"/>
        <end position="181"/>
    </location>
</feature>
<keyword evidence="5 6" id="KW-0472">Membrane</keyword>
<accession>A0AAW8J4E4</accession>
<evidence type="ECO:0000313" key="8">
    <source>
        <dbReference type="EMBL" id="MDQ8934538.1"/>
    </source>
</evidence>
<keyword evidence="3 6" id="KW-0812">Transmembrane</keyword>
<dbReference type="GO" id="GO:0055085">
    <property type="term" value="P:transmembrane transport"/>
    <property type="evidence" value="ECO:0007669"/>
    <property type="project" value="InterPro"/>
</dbReference>
<dbReference type="EMBL" id="JAVIDL010000003">
    <property type="protein sequence ID" value="MDQ8934538.1"/>
    <property type="molecule type" value="Genomic_DNA"/>
</dbReference>
<organism evidence="8 9">
    <name type="scientific">Acinetobacter rudis</name>
    <dbReference type="NCBI Taxonomy" id="632955"/>
    <lineage>
        <taxon>Bacteria</taxon>
        <taxon>Pseudomonadati</taxon>
        <taxon>Pseudomonadota</taxon>
        <taxon>Gammaproteobacteria</taxon>
        <taxon>Moraxellales</taxon>
        <taxon>Moraxellaceae</taxon>
        <taxon>Acinetobacter</taxon>
    </lineage>
</organism>
<dbReference type="Proteomes" id="UP001243844">
    <property type="component" value="Unassembled WGS sequence"/>
</dbReference>
<dbReference type="RefSeq" id="WP_308980828.1">
    <property type="nucleotide sequence ID" value="NZ_JAVIDL010000003.1"/>
</dbReference>
<comment type="subcellular location">
    <subcellularLocation>
        <location evidence="1">Membrane</location>
        <topology evidence="1">Multi-pass membrane protein</topology>
    </subcellularLocation>
</comment>
<dbReference type="PROSITE" id="PS00218">
    <property type="entry name" value="AMINO_ACID_PERMEASE_1"/>
    <property type="match status" value="1"/>
</dbReference>
<comment type="caution">
    <text evidence="8">The sequence shown here is derived from an EMBL/GenBank/DDBJ whole genome shotgun (WGS) entry which is preliminary data.</text>
</comment>
<evidence type="ECO:0000256" key="1">
    <source>
        <dbReference type="ARBA" id="ARBA00004141"/>
    </source>
</evidence>
<keyword evidence="2" id="KW-0813">Transport</keyword>
<evidence type="ECO:0000313" key="9">
    <source>
        <dbReference type="Proteomes" id="UP001243844"/>
    </source>
</evidence>
<feature type="domain" description="Amino acid permease/ SLC12A" evidence="7">
    <location>
        <begin position="20"/>
        <end position="469"/>
    </location>
</feature>
<feature type="transmembrane region" description="Helical" evidence="6">
    <location>
        <begin position="122"/>
        <end position="145"/>
    </location>
</feature>
<dbReference type="Pfam" id="PF00324">
    <property type="entry name" value="AA_permease"/>
    <property type="match status" value="1"/>
</dbReference>
<dbReference type="Gene3D" id="1.20.1740.10">
    <property type="entry name" value="Amino acid/polyamine transporter I"/>
    <property type="match status" value="1"/>
</dbReference>
<feature type="transmembrane region" description="Helical" evidence="6">
    <location>
        <begin position="437"/>
        <end position="457"/>
    </location>
</feature>
<feature type="transmembrane region" description="Helical" evidence="6">
    <location>
        <begin position="243"/>
        <end position="264"/>
    </location>
</feature>
<evidence type="ECO:0000256" key="3">
    <source>
        <dbReference type="ARBA" id="ARBA00022692"/>
    </source>
</evidence>
<protein>
    <submittedName>
        <fullName evidence="8">Amino acid permease</fullName>
    </submittedName>
</protein>
<dbReference type="InterPro" id="IPR004840">
    <property type="entry name" value="Amino_acid_permease_CS"/>
</dbReference>
<feature type="transmembrane region" description="Helical" evidence="6">
    <location>
        <begin position="339"/>
        <end position="358"/>
    </location>
</feature>
<dbReference type="PANTHER" id="PTHR43495:SF5">
    <property type="entry name" value="GAMMA-AMINOBUTYRIC ACID PERMEASE"/>
    <property type="match status" value="1"/>
</dbReference>
<evidence type="ECO:0000256" key="5">
    <source>
        <dbReference type="ARBA" id="ARBA00023136"/>
    </source>
</evidence>
<dbReference type="PIRSF" id="PIRSF006060">
    <property type="entry name" value="AA_transporter"/>
    <property type="match status" value="1"/>
</dbReference>
<proteinExistence type="predicted"/>
<keyword evidence="4 6" id="KW-1133">Transmembrane helix</keyword>
<feature type="transmembrane region" description="Helical" evidence="6">
    <location>
        <begin position="291"/>
        <end position="312"/>
    </location>
</feature>
<evidence type="ECO:0000256" key="6">
    <source>
        <dbReference type="SAM" id="Phobius"/>
    </source>
</evidence>
<dbReference type="GO" id="GO:0006865">
    <property type="term" value="P:amino acid transport"/>
    <property type="evidence" value="ECO:0007669"/>
    <property type="project" value="InterPro"/>
</dbReference>
<dbReference type="PANTHER" id="PTHR43495">
    <property type="entry name" value="GABA PERMEASE"/>
    <property type="match status" value="1"/>
</dbReference>
<dbReference type="GO" id="GO:0016020">
    <property type="term" value="C:membrane"/>
    <property type="evidence" value="ECO:0007669"/>
    <property type="project" value="UniProtKB-SubCell"/>
</dbReference>
<feature type="transmembrane region" description="Helical" evidence="6">
    <location>
        <begin position="201"/>
        <end position="222"/>
    </location>
</feature>
<feature type="transmembrane region" description="Helical" evidence="6">
    <location>
        <begin position="21"/>
        <end position="42"/>
    </location>
</feature>
<name>A0AAW8J4E4_9GAMM</name>
<feature type="transmembrane region" description="Helical" evidence="6">
    <location>
        <begin position="408"/>
        <end position="431"/>
    </location>
</feature>
<evidence type="ECO:0000256" key="4">
    <source>
        <dbReference type="ARBA" id="ARBA00022989"/>
    </source>
</evidence>
<feature type="transmembrane region" description="Helical" evidence="6">
    <location>
        <begin position="88"/>
        <end position="110"/>
    </location>
</feature>
<reference evidence="8" key="1">
    <citation type="submission" date="2023-08" db="EMBL/GenBank/DDBJ databases">
        <title>Emergence of clinically-relevant ST2 carbapenem-resistant Acinetobacter baumannii strains in hospital sewages in Zhejiang, East of China.</title>
        <authorList>
            <person name="Kaichao C."/>
            <person name="Zhang R."/>
        </authorList>
    </citation>
    <scope>NUCLEOTIDE SEQUENCE</scope>
    <source>
        <strain evidence="8">M-RB-37</strain>
    </source>
</reference>
<sequence length="474" mass="52540">MQINQQQSSNELSTALKTRHLTMMSIAGVIGAALFVGSGSIIAEAGPAAMLAYLAGGILVVFIMRMLGEMAATSPDTGSFSTYAERAIGRWAGFTIGWLYWWFWTLLMAWEAYIAGIILHEWMPILSVNSYTFIMTFVLIAINFLNVSKYGEFEFWFALIKVVAIVVFIVLGTLALLNFWPLAQVNGLYNITAHGGFMPNGIGPVIVALLGVMFSFLGAEIVTIAASESKNPVEQTKRAIRSVVWRVCIFYIGSIFLIVCIVPWNDPLLSQTGYGAYRRAFEALGIPGAQWVMNFVVLTSVSSCFVSGHYTASRMLYSLSKRGDASAIFQKTRANGMPIFAVCASCIMAIIIACMNFFDALKPREILDILMNTTGMIAMLVYLVIAISQVKLRHKMEREGREIKLKMWLFPGLSYAVIIFIIAALVAMSFMEQYRTLVLSTGAAALLLVFIGLYLQIKANRKTMAQQYLKRSHF</sequence>
<feature type="transmembrane region" description="Helical" evidence="6">
    <location>
        <begin position="370"/>
        <end position="387"/>
    </location>
</feature>
<feature type="transmembrane region" description="Helical" evidence="6">
    <location>
        <begin position="48"/>
        <end position="67"/>
    </location>
</feature>
<dbReference type="FunFam" id="1.20.1740.10:FF:000001">
    <property type="entry name" value="Amino acid permease"/>
    <property type="match status" value="1"/>
</dbReference>